<dbReference type="SMART" id="SM00132">
    <property type="entry name" value="LIM"/>
    <property type="match status" value="1"/>
</dbReference>
<dbReference type="PROSITE" id="PS00478">
    <property type="entry name" value="LIM_DOMAIN_1"/>
    <property type="match status" value="1"/>
</dbReference>
<dbReference type="GO" id="GO:0016301">
    <property type="term" value="F:kinase activity"/>
    <property type="evidence" value="ECO:0007669"/>
    <property type="project" value="UniProtKB-KW"/>
</dbReference>
<dbReference type="EMBL" id="JASAOG010000046">
    <property type="protein sequence ID" value="KAK0058794.1"/>
    <property type="molecule type" value="Genomic_DNA"/>
</dbReference>
<feature type="non-terminal residue" evidence="6">
    <location>
        <position position="80"/>
    </location>
</feature>
<dbReference type="Pfam" id="PF00412">
    <property type="entry name" value="LIM"/>
    <property type="match status" value="1"/>
</dbReference>
<organism evidence="6 7">
    <name type="scientific">Biomphalaria pfeifferi</name>
    <name type="common">Bloodfluke planorb</name>
    <name type="synonym">Freshwater snail</name>
    <dbReference type="NCBI Taxonomy" id="112525"/>
    <lineage>
        <taxon>Eukaryota</taxon>
        <taxon>Metazoa</taxon>
        <taxon>Spiralia</taxon>
        <taxon>Lophotrochozoa</taxon>
        <taxon>Mollusca</taxon>
        <taxon>Gastropoda</taxon>
        <taxon>Heterobranchia</taxon>
        <taxon>Euthyneura</taxon>
        <taxon>Panpulmonata</taxon>
        <taxon>Hygrophila</taxon>
        <taxon>Lymnaeoidea</taxon>
        <taxon>Planorbidae</taxon>
        <taxon>Biomphalaria</taxon>
    </lineage>
</organism>
<evidence type="ECO:0000313" key="6">
    <source>
        <dbReference type="EMBL" id="KAK0058794.1"/>
    </source>
</evidence>
<dbReference type="PANTHER" id="PTHR24213">
    <property type="entry name" value="ACTIN-BINDING LIM PROTEIN"/>
    <property type="match status" value="1"/>
</dbReference>
<dbReference type="GO" id="GO:0030032">
    <property type="term" value="P:lamellipodium assembly"/>
    <property type="evidence" value="ECO:0007669"/>
    <property type="project" value="TreeGrafter"/>
</dbReference>
<dbReference type="PROSITE" id="PS50023">
    <property type="entry name" value="LIM_DOMAIN_2"/>
    <property type="match status" value="1"/>
</dbReference>
<dbReference type="Gene3D" id="2.10.110.10">
    <property type="entry name" value="Cysteine Rich Protein"/>
    <property type="match status" value="1"/>
</dbReference>
<keyword evidence="7" id="KW-1185">Reference proteome</keyword>
<dbReference type="Proteomes" id="UP001233172">
    <property type="component" value="Unassembled WGS sequence"/>
</dbReference>
<evidence type="ECO:0000256" key="4">
    <source>
        <dbReference type="PROSITE-ProRule" id="PRU00125"/>
    </source>
</evidence>
<protein>
    <submittedName>
        <fullName evidence="6">LIM domain kinase 1 isoform X2</fullName>
    </submittedName>
</protein>
<evidence type="ECO:0000259" key="5">
    <source>
        <dbReference type="PROSITE" id="PS50023"/>
    </source>
</evidence>
<dbReference type="PANTHER" id="PTHR24213:SF17">
    <property type="entry name" value="DEMATIN"/>
    <property type="match status" value="1"/>
</dbReference>
<evidence type="ECO:0000313" key="7">
    <source>
        <dbReference type="Proteomes" id="UP001233172"/>
    </source>
</evidence>
<dbReference type="InterPro" id="IPR051618">
    <property type="entry name" value="Actin-binding_LIM"/>
</dbReference>
<dbReference type="GO" id="GO:0051015">
    <property type="term" value="F:actin filament binding"/>
    <property type="evidence" value="ECO:0007669"/>
    <property type="project" value="TreeGrafter"/>
</dbReference>
<gene>
    <name evidence="6" type="ORF">Bpfe_011759</name>
</gene>
<proteinExistence type="predicted"/>
<keyword evidence="3 4" id="KW-0440">LIM domain</keyword>
<dbReference type="FunFam" id="2.10.110.10:FF:000082">
    <property type="entry name" value="LIM domain kinase 1"/>
    <property type="match status" value="1"/>
</dbReference>
<keyword evidence="6" id="KW-0808">Transferase</keyword>
<evidence type="ECO:0000256" key="1">
    <source>
        <dbReference type="ARBA" id="ARBA00022723"/>
    </source>
</evidence>
<keyword evidence="2 4" id="KW-0862">Zinc</keyword>
<accession>A0AAD8BS48</accession>
<evidence type="ECO:0000256" key="2">
    <source>
        <dbReference type="ARBA" id="ARBA00022833"/>
    </source>
</evidence>
<dbReference type="InterPro" id="IPR001781">
    <property type="entry name" value="Znf_LIM"/>
</dbReference>
<dbReference type="SUPFAM" id="SSF57716">
    <property type="entry name" value="Glucocorticoid receptor-like (DNA-binding domain)"/>
    <property type="match status" value="2"/>
</dbReference>
<dbReference type="GO" id="GO:0005886">
    <property type="term" value="C:plasma membrane"/>
    <property type="evidence" value="ECO:0007669"/>
    <property type="project" value="TreeGrafter"/>
</dbReference>
<comment type="caution">
    <text evidence="6">The sequence shown here is derived from an EMBL/GenBank/DDBJ whole genome shotgun (WGS) entry which is preliminary data.</text>
</comment>
<name>A0AAD8BS48_BIOPF</name>
<sequence length="80" mass="8985">MISGPSQICKGCGNAINSEPFVQALNSDWHLKCFRCSTCGSRLNNWYIQNNGSLYCKDDYWSKIGDRCNRCSQVISGPLM</sequence>
<reference evidence="6" key="2">
    <citation type="submission" date="2023-04" db="EMBL/GenBank/DDBJ databases">
        <authorList>
            <person name="Bu L."/>
            <person name="Lu L."/>
            <person name="Laidemitt M.R."/>
            <person name="Zhang S.M."/>
            <person name="Mutuku M."/>
            <person name="Mkoji G."/>
            <person name="Steinauer M."/>
            <person name="Loker E.S."/>
        </authorList>
    </citation>
    <scope>NUCLEOTIDE SEQUENCE</scope>
    <source>
        <strain evidence="6">KasaAsao</strain>
        <tissue evidence="6">Whole Snail</tissue>
    </source>
</reference>
<dbReference type="GO" id="GO:0051017">
    <property type="term" value="P:actin filament bundle assembly"/>
    <property type="evidence" value="ECO:0007669"/>
    <property type="project" value="TreeGrafter"/>
</dbReference>
<reference evidence="6" key="1">
    <citation type="journal article" date="2023" name="PLoS Negl. Trop. Dis.">
        <title>A genome sequence for Biomphalaria pfeifferi, the major vector snail for the human-infecting parasite Schistosoma mansoni.</title>
        <authorList>
            <person name="Bu L."/>
            <person name="Lu L."/>
            <person name="Laidemitt M.R."/>
            <person name="Zhang S.M."/>
            <person name="Mutuku M."/>
            <person name="Mkoji G."/>
            <person name="Steinauer M."/>
            <person name="Loker E.S."/>
        </authorList>
    </citation>
    <scope>NUCLEOTIDE SEQUENCE</scope>
    <source>
        <strain evidence="6">KasaAsao</strain>
    </source>
</reference>
<keyword evidence="6" id="KW-0418">Kinase</keyword>
<feature type="domain" description="LIM zinc-binding" evidence="5">
    <location>
        <begin position="7"/>
        <end position="66"/>
    </location>
</feature>
<keyword evidence="1 4" id="KW-0479">Metal-binding</keyword>
<dbReference type="AlphaFoldDB" id="A0AAD8BS48"/>
<evidence type="ECO:0000256" key="3">
    <source>
        <dbReference type="ARBA" id="ARBA00023038"/>
    </source>
</evidence>
<dbReference type="GO" id="GO:0046872">
    <property type="term" value="F:metal ion binding"/>
    <property type="evidence" value="ECO:0007669"/>
    <property type="project" value="UniProtKB-KW"/>
</dbReference>
<dbReference type="GO" id="GO:0015629">
    <property type="term" value="C:actin cytoskeleton"/>
    <property type="evidence" value="ECO:0007669"/>
    <property type="project" value="TreeGrafter"/>
</dbReference>